<evidence type="ECO:0000259" key="1">
    <source>
        <dbReference type="Pfam" id="PF00078"/>
    </source>
</evidence>
<sequence length="663" mass="74972">MKRSPQCGRAPTASSSYRAQGGHVSFGDNLTWDNHRSGRNHVKSTTDKASFKFEEEFGRDDWSKMVVDHAWKSILHLWPLLEFLRKSDATRVALSNGIELNLGILMIPYRFREKLDALQKLLLGFEEEEQGVISKILANKIKPILPRLICPTQAAFVPGRSIQDNNVIVQEIIHTFNRKKGKEGLFAIKIDLMKAYDMLSWQFIRHVLECYDIPTRFCNWVDQCITTTTLNVCLNGGQVGKIKPSCGLRQGDPLSPYLFIWAAELLSCVLNEALGKGVIKGIRLSQKGPVLSHIFFADDLILVGRANVQEARGVWNCLEEFCSWSGQRVNMLKTSIFFSKNTPDQVQTDIKLNLGIGDIVTNTKYLGLPLFRSRQKDADYNFILDNLTSKLQGSKAKSLSKAGQATLIKSVGLAMPCYAMQTTKLPNRLMHKIDGMVREFWWGFEKGNHGLHLKAWDKLCLPKSRGGMGFQKTKEMNLVFLTKWGWNLLNGGQSLCCKILEAKYLRGKDFLSCRMPHVDVAPALWNKMWNSKILEHHKMMWWSILSKAIPVRAILAKRFHIEDVSCPLCGSSEETLEHLFLSCNWAILDKVHNKRMSNMSQCVDYIFNSYADSRTLAFTGFFPSRCGAESSPLGWIKLNCEVKVDADSMCVAVVARNHHGKGG</sequence>
<dbReference type="Pfam" id="PF00078">
    <property type="entry name" value="RVT_1"/>
    <property type="match status" value="1"/>
</dbReference>
<dbReference type="InterPro" id="IPR026960">
    <property type="entry name" value="RVT-Znf"/>
</dbReference>
<dbReference type="Gramene" id="evm.model.08.1925">
    <property type="protein sequence ID" value="cds.evm.model.08.1925"/>
    <property type="gene ID" value="evm.TU.08.1925"/>
</dbReference>
<evidence type="ECO:0000313" key="3">
    <source>
        <dbReference type="EnsemblPlants" id="cds.evm.model.08.1925"/>
    </source>
</evidence>
<evidence type="ECO:0008006" key="5">
    <source>
        <dbReference type="Google" id="ProtNLM"/>
    </source>
</evidence>
<reference evidence="3" key="1">
    <citation type="submission" date="2018-11" db="EMBL/GenBank/DDBJ databases">
        <authorList>
            <person name="Grassa J C."/>
        </authorList>
    </citation>
    <scope>NUCLEOTIDE SEQUENCE [LARGE SCALE GENOMIC DNA]</scope>
</reference>
<dbReference type="EMBL" id="UZAU01000717">
    <property type="status" value="NOT_ANNOTATED_CDS"/>
    <property type="molecule type" value="Genomic_DNA"/>
</dbReference>
<proteinExistence type="predicted"/>
<dbReference type="CDD" id="cd01650">
    <property type="entry name" value="RT_nLTR_like"/>
    <property type="match status" value="1"/>
</dbReference>
<dbReference type="SUPFAM" id="SSF56672">
    <property type="entry name" value="DNA/RNA polymerases"/>
    <property type="match status" value="1"/>
</dbReference>
<dbReference type="AlphaFoldDB" id="A0A803QA84"/>
<dbReference type="Pfam" id="PF13966">
    <property type="entry name" value="zf-RVT"/>
    <property type="match status" value="1"/>
</dbReference>
<protein>
    <recommendedName>
        <fullName evidence="5">Reverse transcriptase domain-containing protein</fullName>
    </recommendedName>
</protein>
<organism evidence="3 4">
    <name type="scientific">Cannabis sativa</name>
    <name type="common">Hemp</name>
    <name type="synonym">Marijuana</name>
    <dbReference type="NCBI Taxonomy" id="3483"/>
    <lineage>
        <taxon>Eukaryota</taxon>
        <taxon>Viridiplantae</taxon>
        <taxon>Streptophyta</taxon>
        <taxon>Embryophyta</taxon>
        <taxon>Tracheophyta</taxon>
        <taxon>Spermatophyta</taxon>
        <taxon>Magnoliopsida</taxon>
        <taxon>eudicotyledons</taxon>
        <taxon>Gunneridae</taxon>
        <taxon>Pentapetalae</taxon>
        <taxon>rosids</taxon>
        <taxon>fabids</taxon>
        <taxon>Rosales</taxon>
        <taxon>Cannabaceae</taxon>
        <taxon>Cannabis</taxon>
    </lineage>
</organism>
<dbReference type="PANTHER" id="PTHR33116">
    <property type="entry name" value="REVERSE TRANSCRIPTASE ZINC-BINDING DOMAIN-CONTAINING PROTEIN-RELATED-RELATED"/>
    <property type="match status" value="1"/>
</dbReference>
<dbReference type="InterPro" id="IPR043502">
    <property type="entry name" value="DNA/RNA_pol_sf"/>
</dbReference>
<keyword evidence="4" id="KW-1185">Reference proteome</keyword>
<feature type="domain" description="Reverse transcriptase" evidence="1">
    <location>
        <begin position="133"/>
        <end position="369"/>
    </location>
</feature>
<evidence type="ECO:0000259" key="2">
    <source>
        <dbReference type="Pfam" id="PF13966"/>
    </source>
</evidence>
<name>A0A803QA84_CANSA</name>
<accession>A0A803QA84</accession>
<reference evidence="3" key="2">
    <citation type="submission" date="2021-03" db="UniProtKB">
        <authorList>
            <consortium name="EnsemblPlants"/>
        </authorList>
    </citation>
    <scope>IDENTIFICATION</scope>
</reference>
<evidence type="ECO:0000313" key="4">
    <source>
        <dbReference type="Proteomes" id="UP000596661"/>
    </source>
</evidence>
<feature type="domain" description="Reverse transcriptase zinc-binding" evidence="2">
    <location>
        <begin position="523"/>
        <end position="586"/>
    </location>
</feature>
<dbReference type="EnsemblPlants" id="evm.model.08.1925">
    <property type="protein sequence ID" value="cds.evm.model.08.1925"/>
    <property type="gene ID" value="evm.TU.08.1925"/>
</dbReference>
<dbReference type="InterPro" id="IPR000477">
    <property type="entry name" value="RT_dom"/>
</dbReference>
<dbReference type="PANTHER" id="PTHR33116:SF70">
    <property type="entry name" value="NON-LTR RETROELEMENT REVERSE TRANSCRIPTASE-LIKE PROTEIN"/>
    <property type="match status" value="1"/>
</dbReference>
<dbReference type="Proteomes" id="UP000596661">
    <property type="component" value="Chromosome 8"/>
</dbReference>